<accession>A0A3N6P0C4</accession>
<dbReference type="EMBL" id="RCBY01000193">
    <property type="protein sequence ID" value="RQH29326.1"/>
    <property type="molecule type" value="Genomic_DNA"/>
</dbReference>
<dbReference type="Proteomes" id="UP000269154">
    <property type="component" value="Unassembled WGS sequence"/>
</dbReference>
<evidence type="ECO:0000313" key="2">
    <source>
        <dbReference type="Proteomes" id="UP000269154"/>
    </source>
</evidence>
<organism evidence="1 2">
    <name type="scientific">Okeania hirsuta</name>
    <dbReference type="NCBI Taxonomy" id="1458930"/>
    <lineage>
        <taxon>Bacteria</taxon>
        <taxon>Bacillati</taxon>
        <taxon>Cyanobacteriota</taxon>
        <taxon>Cyanophyceae</taxon>
        <taxon>Oscillatoriophycideae</taxon>
        <taxon>Oscillatoriales</taxon>
        <taxon>Microcoleaceae</taxon>
        <taxon>Okeania</taxon>
    </lineage>
</organism>
<dbReference type="AlphaFoldDB" id="A0A3N6P0C4"/>
<keyword evidence="2" id="KW-1185">Reference proteome</keyword>
<evidence type="ECO:0000313" key="1">
    <source>
        <dbReference type="EMBL" id="RQH29326.1"/>
    </source>
</evidence>
<sequence>MRARRVILLQSKAYLLMINVIHNNECLVMKRSPETLRKTANILDKLGFLQCGLLKSKNIQDIVQQPKYDLVYGYFNTANKIDN</sequence>
<gene>
    <name evidence="1" type="ORF">D5R40_24730</name>
</gene>
<protein>
    <submittedName>
        <fullName evidence="1">Uncharacterized protein</fullName>
    </submittedName>
</protein>
<proteinExistence type="predicted"/>
<reference evidence="1 2" key="1">
    <citation type="journal article" date="2018" name="ACS Chem. Biol.">
        <title>Ketoreductase domain dysfunction expands chemodiversity: malyngamide biosynthesis in the cyanobacterium Okeania hirsuta.</title>
        <authorList>
            <person name="Moss N.A."/>
            <person name="Leao T."/>
            <person name="Rankin M."/>
            <person name="McCullough T.M."/>
            <person name="Qu P."/>
            <person name="Korobeynikov A."/>
            <person name="Smith J.L."/>
            <person name="Gerwick L."/>
            <person name="Gerwick W.H."/>
        </authorList>
    </citation>
    <scope>NUCLEOTIDE SEQUENCE [LARGE SCALE GENOMIC DNA]</scope>
    <source>
        <strain evidence="1 2">PAB10Feb10-1</strain>
    </source>
</reference>
<comment type="caution">
    <text evidence="1">The sequence shown here is derived from an EMBL/GenBank/DDBJ whole genome shotgun (WGS) entry which is preliminary data.</text>
</comment>
<name>A0A3N6P0C4_9CYAN</name>